<gene>
    <name evidence="1" type="ORF">SAMN04487885_11228</name>
</gene>
<keyword evidence="2" id="KW-1185">Reference proteome</keyword>
<dbReference type="STRING" id="1529.SAMN04487885_11228"/>
<dbReference type="Proteomes" id="UP000182135">
    <property type="component" value="Unassembled WGS sequence"/>
</dbReference>
<accession>A0A1I2LYY7</accession>
<name>A0A1I2LYY7_9CLOT</name>
<dbReference type="AlphaFoldDB" id="A0A1I2LYY7"/>
<proteinExistence type="predicted"/>
<dbReference type="OrthoDB" id="5420534at2"/>
<dbReference type="EMBL" id="FOOE01000012">
    <property type="protein sequence ID" value="SFF83709.1"/>
    <property type="molecule type" value="Genomic_DNA"/>
</dbReference>
<sequence>MNIEEKIADYVDKKSQYLKASKVDIRSIKLEERVRLQCFHCEKYEQKWTCPPRVNRINFEKVFSEYSNAMIIYCKIPYRNKTEYVMVREDSTNLVHKTLLELEKILYKNNQVFAMSFIGGSCKLCKDGCSKKRCRFPNLARIPLEATGVNVMDFVKRELGIEIKFPLDGYMYRFGLLLW</sequence>
<dbReference type="RefSeq" id="WP_027639900.1">
    <property type="nucleotide sequence ID" value="NZ_BAAACD010000011.1"/>
</dbReference>
<dbReference type="InterPro" id="IPR019271">
    <property type="entry name" value="DUF2284_metal-binding"/>
</dbReference>
<dbReference type="eggNOG" id="COG5423">
    <property type="taxonomic scope" value="Bacteria"/>
</dbReference>
<dbReference type="Pfam" id="PF10050">
    <property type="entry name" value="DUF2284"/>
    <property type="match status" value="1"/>
</dbReference>
<dbReference type="GeneID" id="90544983"/>
<organism evidence="1 2">
    <name type="scientific">Clostridium cadaveris</name>
    <dbReference type="NCBI Taxonomy" id="1529"/>
    <lineage>
        <taxon>Bacteria</taxon>
        <taxon>Bacillati</taxon>
        <taxon>Bacillota</taxon>
        <taxon>Clostridia</taxon>
        <taxon>Eubacteriales</taxon>
        <taxon>Clostridiaceae</taxon>
        <taxon>Clostridium</taxon>
    </lineage>
</organism>
<evidence type="ECO:0000313" key="1">
    <source>
        <dbReference type="EMBL" id="SFF83709.1"/>
    </source>
</evidence>
<protein>
    <submittedName>
        <fullName evidence="1">Predicted metal-binding protein</fullName>
    </submittedName>
</protein>
<reference evidence="1 2" key="1">
    <citation type="submission" date="2016-10" db="EMBL/GenBank/DDBJ databases">
        <authorList>
            <person name="de Groot N.N."/>
        </authorList>
    </citation>
    <scope>NUCLEOTIDE SEQUENCE [LARGE SCALE GENOMIC DNA]</scope>
    <source>
        <strain evidence="1 2">NLAE-zl-G419</strain>
    </source>
</reference>
<evidence type="ECO:0000313" key="2">
    <source>
        <dbReference type="Proteomes" id="UP000182135"/>
    </source>
</evidence>